<dbReference type="Proteomes" id="UP000321769">
    <property type="component" value="Unassembled WGS sequence"/>
</dbReference>
<gene>
    <name evidence="1" type="ORF">AFL01nite_25500</name>
</gene>
<evidence type="ECO:0000313" key="1">
    <source>
        <dbReference type="EMBL" id="GEO90223.1"/>
    </source>
</evidence>
<name>A0A512HXP6_9ACTN</name>
<proteinExistence type="predicted"/>
<evidence type="ECO:0000313" key="2">
    <source>
        <dbReference type="Proteomes" id="UP000321769"/>
    </source>
</evidence>
<reference evidence="1 2" key="1">
    <citation type="submission" date="2019-07" db="EMBL/GenBank/DDBJ databases">
        <title>Whole genome shotgun sequence of Aeromicrobium flavum NBRC 107625.</title>
        <authorList>
            <person name="Hosoyama A."/>
            <person name="Uohara A."/>
            <person name="Ohji S."/>
            <person name="Ichikawa N."/>
        </authorList>
    </citation>
    <scope>NUCLEOTIDE SEQUENCE [LARGE SCALE GENOMIC DNA]</scope>
    <source>
        <strain evidence="1 2">NBRC 107625</strain>
    </source>
</reference>
<accession>A0A512HXP6</accession>
<comment type="caution">
    <text evidence="1">The sequence shown here is derived from an EMBL/GenBank/DDBJ whole genome shotgun (WGS) entry which is preliminary data.</text>
</comment>
<dbReference type="EMBL" id="BJZQ01000015">
    <property type="protein sequence ID" value="GEO90223.1"/>
    <property type="molecule type" value="Genomic_DNA"/>
</dbReference>
<organism evidence="1 2">
    <name type="scientific">Aeromicrobium flavum</name>
    <dbReference type="NCBI Taxonomy" id="416568"/>
    <lineage>
        <taxon>Bacteria</taxon>
        <taxon>Bacillati</taxon>
        <taxon>Actinomycetota</taxon>
        <taxon>Actinomycetes</taxon>
        <taxon>Propionibacteriales</taxon>
        <taxon>Nocardioidaceae</taxon>
        <taxon>Aeromicrobium</taxon>
    </lineage>
</organism>
<dbReference type="AlphaFoldDB" id="A0A512HXP6"/>
<sequence length="66" mass="6652">MAEAATGVLTAVETLPRSAATASLAWADTGAASDRVMAAAAATATLVRVRFISLPEWAMDSADSLA</sequence>
<protein>
    <submittedName>
        <fullName evidence="1">Uncharacterized protein</fullName>
    </submittedName>
</protein>
<keyword evidence="2" id="KW-1185">Reference proteome</keyword>